<evidence type="ECO:0000313" key="1">
    <source>
        <dbReference type="EMBL" id="CUS32556.1"/>
    </source>
</evidence>
<name>A0A0S4L492_9BACT</name>
<keyword evidence="2" id="KW-1185">Reference proteome</keyword>
<dbReference type="AlphaFoldDB" id="A0A0S4L492"/>
<dbReference type="EMBL" id="CZQA01000001">
    <property type="protein sequence ID" value="CUS32556.1"/>
    <property type="molecule type" value="Genomic_DNA"/>
</dbReference>
<dbReference type="Proteomes" id="UP000199032">
    <property type="component" value="Unassembled WGS sequence"/>
</dbReference>
<organism evidence="1 2">
    <name type="scientific">Candidatus Nitrospira nitrosa</name>
    <dbReference type="NCBI Taxonomy" id="1742972"/>
    <lineage>
        <taxon>Bacteria</taxon>
        <taxon>Pseudomonadati</taxon>
        <taxon>Nitrospirota</taxon>
        <taxon>Nitrospiria</taxon>
        <taxon>Nitrospirales</taxon>
        <taxon>Nitrospiraceae</taxon>
        <taxon>Nitrospira</taxon>
    </lineage>
</organism>
<accession>A0A0S4L492</accession>
<sequence>MRSCQVPLFINKNTNVWLNGAVMVSAILHDWQAYQDAMTTRANE</sequence>
<proteinExistence type="predicted"/>
<gene>
    <name evidence="1" type="ORF">COMA1_10685</name>
</gene>
<reference evidence="1 2" key="1">
    <citation type="submission" date="2015-10" db="EMBL/GenBank/DDBJ databases">
        <authorList>
            <person name="Gilbert D.G."/>
        </authorList>
    </citation>
    <scope>NUCLEOTIDE SEQUENCE [LARGE SCALE GENOMIC DNA]</scope>
    <source>
        <strain evidence="1">COMA1</strain>
    </source>
</reference>
<protein>
    <submittedName>
        <fullName evidence="1">Uncharacterized protein</fullName>
    </submittedName>
</protein>
<evidence type="ECO:0000313" key="2">
    <source>
        <dbReference type="Proteomes" id="UP000199032"/>
    </source>
</evidence>